<accession>A0A7W9G608</accession>
<protein>
    <submittedName>
        <fullName evidence="2">Alpha-beta hydrolase superfamily lysophospholipase</fullName>
    </submittedName>
</protein>
<dbReference type="Proteomes" id="UP000579153">
    <property type="component" value="Unassembled WGS sequence"/>
</dbReference>
<reference evidence="2 3" key="1">
    <citation type="submission" date="2020-08" db="EMBL/GenBank/DDBJ databases">
        <title>Sequencing the genomes of 1000 actinobacteria strains.</title>
        <authorList>
            <person name="Klenk H.-P."/>
        </authorList>
    </citation>
    <scope>NUCLEOTIDE SEQUENCE [LARGE SCALE GENOMIC DNA]</scope>
    <source>
        <strain evidence="2 3">DSM 45507</strain>
    </source>
</reference>
<keyword evidence="2" id="KW-0378">Hydrolase</keyword>
<name>A0A7W9G608_9ACTN</name>
<comment type="caution">
    <text evidence="2">The sequence shown here is derived from an EMBL/GenBank/DDBJ whole genome shotgun (WGS) entry which is preliminary data.</text>
</comment>
<dbReference type="InterPro" id="IPR029058">
    <property type="entry name" value="AB_hydrolase_fold"/>
</dbReference>
<dbReference type="Pfam" id="PF12146">
    <property type="entry name" value="Hydrolase_4"/>
    <property type="match status" value="1"/>
</dbReference>
<gene>
    <name evidence="2" type="ORF">HD596_004512</name>
</gene>
<dbReference type="PRINTS" id="PR00111">
    <property type="entry name" value="ABHYDROLASE"/>
</dbReference>
<dbReference type="EMBL" id="JACHMB010000001">
    <property type="protein sequence ID" value="MBB5777756.1"/>
    <property type="molecule type" value="Genomic_DNA"/>
</dbReference>
<evidence type="ECO:0000259" key="1">
    <source>
        <dbReference type="Pfam" id="PF12146"/>
    </source>
</evidence>
<dbReference type="Gene3D" id="3.40.50.1820">
    <property type="entry name" value="alpha/beta hydrolase"/>
    <property type="match status" value="1"/>
</dbReference>
<keyword evidence="3" id="KW-1185">Reference proteome</keyword>
<dbReference type="PANTHER" id="PTHR11614">
    <property type="entry name" value="PHOSPHOLIPASE-RELATED"/>
    <property type="match status" value="1"/>
</dbReference>
<dbReference type="InterPro" id="IPR022742">
    <property type="entry name" value="Hydrolase_4"/>
</dbReference>
<proteinExistence type="predicted"/>
<evidence type="ECO:0000313" key="2">
    <source>
        <dbReference type="EMBL" id="MBB5777756.1"/>
    </source>
</evidence>
<organism evidence="2 3">
    <name type="scientific">Nonomuraea jabiensis</name>
    <dbReference type="NCBI Taxonomy" id="882448"/>
    <lineage>
        <taxon>Bacteria</taxon>
        <taxon>Bacillati</taxon>
        <taxon>Actinomycetota</taxon>
        <taxon>Actinomycetes</taxon>
        <taxon>Streptosporangiales</taxon>
        <taxon>Streptosporangiaceae</taxon>
        <taxon>Nonomuraea</taxon>
    </lineage>
</organism>
<dbReference type="AlphaFoldDB" id="A0A7W9G608"/>
<sequence length="280" mass="30364">MDDQSITGVRSVTMAESREHTFTGTTGLNTIRVWPHSRPRYVAILIHGYGEHIGRYEYVADRLVRHGAAVYGLDHMGHGKSAGDRVHIADFEDVVTDVYSVEEQARDDHPGVPVVVIGHSMGGMIAARYAQRYGDGLAALVLSGPVIGEWAIVPILLAHEEPPDVPIDPATLSRDLSVGAAYAADPLVWHGPFKRATLEAFATTLATIAKGGRLGPLPTLWVHGADDELVPLNGSRPGVEAIKGTNLTERIYEGARHEVFNEINKDEVLDDVTAFIDRAI</sequence>
<dbReference type="GO" id="GO:0016787">
    <property type="term" value="F:hydrolase activity"/>
    <property type="evidence" value="ECO:0007669"/>
    <property type="project" value="UniProtKB-KW"/>
</dbReference>
<dbReference type="InterPro" id="IPR000073">
    <property type="entry name" value="AB_hydrolase_1"/>
</dbReference>
<evidence type="ECO:0000313" key="3">
    <source>
        <dbReference type="Proteomes" id="UP000579153"/>
    </source>
</evidence>
<dbReference type="InterPro" id="IPR051044">
    <property type="entry name" value="MAG_DAG_Lipase"/>
</dbReference>
<feature type="domain" description="Serine aminopeptidase S33" evidence="1">
    <location>
        <begin position="38"/>
        <end position="263"/>
    </location>
</feature>
<dbReference type="SUPFAM" id="SSF53474">
    <property type="entry name" value="alpha/beta-Hydrolases"/>
    <property type="match status" value="1"/>
</dbReference>